<name>A0A2P2QXI5_RHIMU</name>
<accession>A0A2P2QXI5</accession>
<dbReference type="EMBL" id="GGEC01091222">
    <property type="protein sequence ID" value="MBX71706.1"/>
    <property type="molecule type" value="Transcribed_RNA"/>
</dbReference>
<protein>
    <submittedName>
        <fullName evidence="1">Uncharacterized protein</fullName>
    </submittedName>
</protein>
<proteinExistence type="predicted"/>
<organism evidence="1">
    <name type="scientific">Rhizophora mucronata</name>
    <name type="common">Asiatic mangrove</name>
    <dbReference type="NCBI Taxonomy" id="61149"/>
    <lineage>
        <taxon>Eukaryota</taxon>
        <taxon>Viridiplantae</taxon>
        <taxon>Streptophyta</taxon>
        <taxon>Embryophyta</taxon>
        <taxon>Tracheophyta</taxon>
        <taxon>Spermatophyta</taxon>
        <taxon>Magnoliopsida</taxon>
        <taxon>eudicotyledons</taxon>
        <taxon>Gunneridae</taxon>
        <taxon>Pentapetalae</taxon>
        <taxon>rosids</taxon>
        <taxon>fabids</taxon>
        <taxon>Malpighiales</taxon>
        <taxon>Rhizophoraceae</taxon>
        <taxon>Rhizophora</taxon>
    </lineage>
</organism>
<dbReference type="AlphaFoldDB" id="A0A2P2QXI5"/>
<sequence length="49" mass="6216">MSCFRLQLWPKSSFMDVFYIPMERRYHSLFQKYLFDALIFLIYLMNFHK</sequence>
<evidence type="ECO:0000313" key="1">
    <source>
        <dbReference type="EMBL" id="MBX71706.1"/>
    </source>
</evidence>
<reference evidence="1" key="1">
    <citation type="submission" date="2018-02" db="EMBL/GenBank/DDBJ databases">
        <title>Rhizophora mucronata_Transcriptome.</title>
        <authorList>
            <person name="Meera S.P."/>
            <person name="Sreeshan A."/>
            <person name="Augustine A."/>
        </authorList>
    </citation>
    <scope>NUCLEOTIDE SEQUENCE</scope>
    <source>
        <tissue evidence="1">Leaf</tissue>
    </source>
</reference>